<keyword evidence="4" id="KW-0597">Phosphoprotein</keyword>
<dbReference type="Gene3D" id="2.60.120.260">
    <property type="entry name" value="Galactose-binding domain-like"/>
    <property type="match status" value="1"/>
</dbReference>
<dbReference type="EC" id="2.7.13.3" evidence="3"/>
<gene>
    <name evidence="13" type="ORF">ACFPYJ_04430</name>
</gene>
<dbReference type="InterPro" id="IPR011623">
    <property type="entry name" value="7TMR_DISM_rcpt_extracell_dom1"/>
</dbReference>
<keyword evidence="10" id="KW-1133">Transmembrane helix</keyword>
<dbReference type="InterPro" id="IPR050351">
    <property type="entry name" value="BphY/WalK/GraS-like"/>
</dbReference>
<proteinExistence type="predicted"/>
<evidence type="ECO:0000259" key="12">
    <source>
        <dbReference type="PROSITE" id="PS50109"/>
    </source>
</evidence>
<dbReference type="InterPro" id="IPR003661">
    <property type="entry name" value="HisK_dim/P_dom"/>
</dbReference>
<dbReference type="PROSITE" id="PS50109">
    <property type="entry name" value="HIS_KIN"/>
    <property type="match status" value="1"/>
</dbReference>
<comment type="catalytic activity">
    <reaction evidence="1">
        <text>ATP + protein L-histidine = ADP + protein N-phospho-L-histidine.</text>
        <dbReference type="EC" id="2.7.13.3"/>
    </reaction>
</comment>
<feature type="chain" id="PRO_5045850052" description="histidine kinase" evidence="11">
    <location>
        <begin position="21"/>
        <end position="692"/>
    </location>
</feature>
<dbReference type="Gene3D" id="1.10.287.130">
    <property type="match status" value="1"/>
</dbReference>
<sequence length="692" mass="77983">MLAIILLALVCSLLLTSCTAEPESPKPKAVHGVLDLRGWSFYKQGELPLTGEWAFYGKQLLMPEDISPSMNSSFVRVPRSWNSYPASFGFKDGRGYATYRLTVYIHPMDRVLALRVPNIFSAYKLWVNGKMVASAGTVGTSRASTKPEQYPRIVSFDGQTDKLDIVIQISNFQHRKGGIWVDFKLGDSNRIVTSQMKATAQDMVILGSLVIIGVYHIGLYAFRRQERFTLNFGLLCLFVAARAGVTGDSYLVQLFPISWEAALKIEYISFSLSAVTGFLYVYRLFPSLGSKRLARVVIAIGLLLCLFVLISPAIAYSKMLPLFQIFVLGVCLHALFILIKAQFQKREGSTFVLTGVAVFVITVMNDMLFYNEWLVTYQLVPLGLFFFMLMQSFIISTRFSAALRRVEQVSDELRELNTHLEERIEERTDALSRTNATLKQRNRDLGKMETSRRHLMTNISHDLRTPITLLQGYLEAIQDGVVKTEEQRQKYVRMMLGKVGGLNRLIHDLFELSKLEAGQLRFDYLNVPLDEWIAQIQAQYEIDVRSAGLNFSCAYDYAGQTASYQLHPEQILLHLDLPRMDQVMGNIIYNAIKHTSAGGNIKVLFYYDVDTSRVIISVSDTGSGIEKEHLPYIFDRFYKKEISRNSSDGGSGLGLAIAKEIVEGHEGTIGAESMPNKGTIIWIALPVRSMQN</sequence>
<feature type="transmembrane region" description="Helical" evidence="10">
    <location>
        <begin position="322"/>
        <end position="339"/>
    </location>
</feature>
<dbReference type="InterPro" id="IPR004358">
    <property type="entry name" value="Sig_transdc_His_kin-like_C"/>
</dbReference>
<evidence type="ECO:0000256" key="8">
    <source>
        <dbReference type="ARBA" id="ARBA00022840"/>
    </source>
</evidence>
<dbReference type="Gene3D" id="3.30.565.10">
    <property type="entry name" value="Histidine kinase-like ATPase, C-terminal domain"/>
    <property type="match status" value="1"/>
</dbReference>
<dbReference type="InterPro" id="IPR008979">
    <property type="entry name" value="Galactose-bd-like_sf"/>
</dbReference>
<dbReference type="GO" id="GO:0016301">
    <property type="term" value="F:kinase activity"/>
    <property type="evidence" value="ECO:0007669"/>
    <property type="project" value="UniProtKB-KW"/>
</dbReference>
<keyword evidence="14" id="KW-1185">Reference proteome</keyword>
<evidence type="ECO:0000256" key="3">
    <source>
        <dbReference type="ARBA" id="ARBA00012438"/>
    </source>
</evidence>
<evidence type="ECO:0000256" key="11">
    <source>
        <dbReference type="SAM" id="SignalP"/>
    </source>
</evidence>
<dbReference type="PANTHER" id="PTHR45453">
    <property type="entry name" value="PHOSPHATE REGULON SENSOR PROTEIN PHOR"/>
    <property type="match status" value="1"/>
</dbReference>
<dbReference type="InterPro" id="IPR003594">
    <property type="entry name" value="HATPase_dom"/>
</dbReference>
<feature type="transmembrane region" description="Helical" evidence="10">
    <location>
        <begin position="351"/>
        <end position="370"/>
    </location>
</feature>
<keyword evidence="7 13" id="KW-0418">Kinase</keyword>
<keyword evidence="6" id="KW-0547">Nucleotide-binding</keyword>
<feature type="transmembrane region" description="Helical" evidence="10">
    <location>
        <begin position="376"/>
        <end position="395"/>
    </location>
</feature>
<feature type="transmembrane region" description="Helical" evidence="10">
    <location>
        <begin position="297"/>
        <end position="316"/>
    </location>
</feature>
<dbReference type="SMART" id="SM00387">
    <property type="entry name" value="HATPase_c"/>
    <property type="match status" value="1"/>
</dbReference>
<evidence type="ECO:0000313" key="13">
    <source>
        <dbReference type="EMBL" id="MFC5648378.1"/>
    </source>
</evidence>
<feature type="transmembrane region" description="Helical" evidence="10">
    <location>
        <begin position="203"/>
        <end position="221"/>
    </location>
</feature>
<accession>A0ABW0VSX8</accession>
<feature type="signal peptide" evidence="11">
    <location>
        <begin position="1"/>
        <end position="20"/>
    </location>
</feature>
<dbReference type="SUPFAM" id="SSF49785">
    <property type="entry name" value="Galactose-binding domain-like"/>
    <property type="match status" value="1"/>
</dbReference>
<keyword evidence="9" id="KW-0902">Two-component regulatory system</keyword>
<comment type="caution">
    <text evidence="13">The sequence shown here is derived from an EMBL/GenBank/DDBJ whole genome shotgun (WGS) entry which is preliminary data.</text>
</comment>
<feature type="transmembrane region" description="Helical" evidence="10">
    <location>
        <begin position="228"/>
        <end position="245"/>
    </location>
</feature>
<name>A0ABW0VSX8_9BACL</name>
<dbReference type="SUPFAM" id="SSF47384">
    <property type="entry name" value="Homodimeric domain of signal transducing histidine kinase"/>
    <property type="match status" value="1"/>
</dbReference>
<keyword evidence="10" id="KW-0812">Transmembrane</keyword>
<dbReference type="Proteomes" id="UP001596047">
    <property type="component" value="Unassembled WGS sequence"/>
</dbReference>
<keyword evidence="8" id="KW-0067">ATP-binding</keyword>
<dbReference type="Pfam" id="PF07695">
    <property type="entry name" value="7TMR-DISM_7TM"/>
    <property type="match status" value="1"/>
</dbReference>
<evidence type="ECO:0000256" key="1">
    <source>
        <dbReference type="ARBA" id="ARBA00000085"/>
    </source>
</evidence>
<comment type="subcellular location">
    <subcellularLocation>
        <location evidence="2">Membrane</location>
    </subcellularLocation>
</comment>
<evidence type="ECO:0000256" key="5">
    <source>
        <dbReference type="ARBA" id="ARBA00022679"/>
    </source>
</evidence>
<dbReference type="SMART" id="SM00388">
    <property type="entry name" value="HisKA"/>
    <property type="match status" value="1"/>
</dbReference>
<dbReference type="Pfam" id="PF00512">
    <property type="entry name" value="HisKA"/>
    <property type="match status" value="1"/>
</dbReference>
<dbReference type="PRINTS" id="PR00344">
    <property type="entry name" value="BCTRLSENSOR"/>
</dbReference>
<dbReference type="CDD" id="cd00082">
    <property type="entry name" value="HisKA"/>
    <property type="match status" value="1"/>
</dbReference>
<protein>
    <recommendedName>
        <fullName evidence="3">histidine kinase</fullName>
        <ecNumber evidence="3">2.7.13.3</ecNumber>
    </recommendedName>
</protein>
<dbReference type="PANTHER" id="PTHR45453:SF1">
    <property type="entry name" value="PHOSPHATE REGULON SENSOR PROTEIN PHOR"/>
    <property type="match status" value="1"/>
</dbReference>
<keyword evidence="5" id="KW-0808">Transferase</keyword>
<dbReference type="EMBL" id="JBHSOW010000016">
    <property type="protein sequence ID" value="MFC5648378.1"/>
    <property type="molecule type" value="Genomic_DNA"/>
</dbReference>
<feature type="domain" description="Histidine kinase" evidence="12">
    <location>
        <begin position="458"/>
        <end position="689"/>
    </location>
</feature>
<evidence type="ECO:0000256" key="4">
    <source>
        <dbReference type="ARBA" id="ARBA00022553"/>
    </source>
</evidence>
<evidence type="ECO:0000256" key="9">
    <source>
        <dbReference type="ARBA" id="ARBA00023012"/>
    </source>
</evidence>
<dbReference type="Pfam" id="PF02518">
    <property type="entry name" value="HATPase_c"/>
    <property type="match status" value="1"/>
</dbReference>
<dbReference type="InterPro" id="IPR036890">
    <property type="entry name" value="HATPase_C_sf"/>
</dbReference>
<dbReference type="InterPro" id="IPR005467">
    <property type="entry name" value="His_kinase_dom"/>
</dbReference>
<evidence type="ECO:0000256" key="10">
    <source>
        <dbReference type="SAM" id="Phobius"/>
    </source>
</evidence>
<feature type="transmembrane region" description="Helical" evidence="10">
    <location>
        <begin position="265"/>
        <end position="285"/>
    </location>
</feature>
<evidence type="ECO:0000256" key="6">
    <source>
        <dbReference type="ARBA" id="ARBA00022741"/>
    </source>
</evidence>
<dbReference type="RefSeq" id="WP_379186842.1">
    <property type="nucleotide sequence ID" value="NZ_JBHSOW010000016.1"/>
</dbReference>
<keyword evidence="11" id="KW-0732">Signal</keyword>
<dbReference type="InterPro" id="IPR036097">
    <property type="entry name" value="HisK_dim/P_sf"/>
</dbReference>
<evidence type="ECO:0000313" key="14">
    <source>
        <dbReference type="Proteomes" id="UP001596047"/>
    </source>
</evidence>
<evidence type="ECO:0000256" key="2">
    <source>
        <dbReference type="ARBA" id="ARBA00004370"/>
    </source>
</evidence>
<reference evidence="14" key="1">
    <citation type="journal article" date="2019" name="Int. J. Syst. Evol. Microbiol.">
        <title>The Global Catalogue of Microorganisms (GCM) 10K type strain sequencing project: providing services to taxonomists for standard genome sequencing and annotation.</title>
        <authorList>
            <consortium name="The Broad Institute Genomics Platform"/>
            <consortium name="The Broad Institute Genome Sequencing Center for Infectious Disease"/>
            <person name="Wu L."/>
            <person name="Ma J."/>
        </authorList>
    </citation>
    <scope>NUCLEOTIDE SEQUENCE [LARGE SCALE GENOMIC DNA]</scope>
    <source>
        <strain evidence="14">CGMCC 1.3240</strain>
    </source>
</reference>
<evidence type="ECO:0000256" key="7">
    <source>
        <dbReference type="ARBA" id="ARBA00022777"/>
    </source>
</evidence>
<organism evidence="13 14">
    <name type="scientific">Paenibacillus solisilvae</name>
    <dbReference type="NCBI Taxonomy" id="2486751"/>
    <lineage>
        <taxon>Bacteria</taxon>
        <taxon>Bacillati</taxon>
        <taxon>Bacillota</taxon>
        <taxon>Bacilli</taxon>
        <taxon>Bacillales</taxon>
        <taxon>Paenibacillaceae</taxon>
        <taxon>Paenibacillus</taxon>
    </lineage>
</organism>
<keyword evidence="10" id="KW-0472">Membrane</keyword>
<dbReference type="SUPFAM" id="SSF55874">
    <property type="entry name" value="ATPase domain of HSP90 chaperone/DNA topoisomerase II/histidine kinase"/>
    <property type="match status" value="1"/>
</dbReference>